<dbReference type="Gene3D" id="3.10.20.590">
    <property type="match status" value="1"/>
</dbReference>
<organism evidence="14 15">
    <name type="scientific">Mariniplasma anaerobium</name>
    <dbReference type="NCBI Taxonomy" id="2735436"/>
    <lineage>
        <taxon>Bacteria</taxon>
        <taxon>Bacillati</taxon>
        <taxon>Mycoplasmatota</taxon>
        <taxon>Mollicutes</taxon>
        <taxon>Acholeplasmatales</taxon>
        <taxon>Acholeplasmataceae</taxon>
        <taxon>Mariniplasma</taxon>
    </lineage>
</organism>
<keyword evidence="6 9" id="KW-0648">Protein biosynthesis</keyword>
<dbReference type="Pfam" id="PF13603">
    <property type="entry name" value="tRNA-synt_1_2"/>
    <property type="match status" value="1"/>
</dbReference>
<feature type="domain" description="Leucyl-tRNA synthetase editing" evidence="13">
    <location>
        <begin position="223"/>
        <end position="400"/>
    </location>
</feature>
<dbReference type="RefSeq" id="WP_176238764.1">
    <property type="nucleotide sequence ID" value="NZ_AP024412.1"/>
</dbReference>
<evidence type="ECO:0000259" key="13">
    <source>
        <dbReference type="Pfam" id="PF13603"/>
    </source>
</evidence>
<dbReference type="GO" id="GO:0002161">
    <property type="term" value="F:aminoacyl-tRNA deacylase activity"/>
    <property type="evidence" value="ECO:0007669"/>
    <property type="project" value="InterPro"/>
</dbReference>
<dbReference type="GO" id="GO:0005829">
    <property type="term" value="C:cytosol"/>
    <property type="evidence" value="ECO:0007669"/>
    <property type="project" value="TreeGrafter"/>
</dbReference>
<comment type="subcellular location">
    <subcellularLocation>
        <location evidence="9">Cytoplasm</location>
    </subcellularLocation>
</comment>
<evidence type="ECO:0000256" key="9">
    <source>
        <dbReference type="HAMAP-Rule" id="MF_00049"/>
    </source>
</evidence>
<evidence type="ECO:0000256" key="6">
    <source>
        <dbReference type="ARBA" id="ARBA00022917"/>
    </source>
</evidence>
<dbReference type="HAMAP" id="MF_00049_B">
    <property type="entry name" value="Leu_tRNA_synth_B"/>
    <property type="match status" value="1"/>
</dbReference>
<evidence type="ECO:0000259" key="11">
    <source>
        <dbReference type="Pfam" id="PF08264"/>
    </source>
</evidence>
<dbReference type="SUPFAM" id="SSF50677">
    <property type="entry name" value="ValRS/IleRS/LeuRS editing domain"/>
    <property type="match status" value="1"/>
</dbReference>
<evidence type="ECO:0000256" key="2">
    <source>
        <dbReference type="ARBA" id="ARBA00022490"/>
    </source>
</evidence>
<comment type="similarity">
    <text evidence="1 9 10">Belongs to the class-I aminoacyl-tRNA synthetase family.</text>
</comment>
<dbReference type="InterPro" id="IPR002302">
    <property type="entry name" value="Leu-tRNA-ligase"/>
</dbReference>
<keyword evidence="3 9" id="KW-0436">Ligase</keyword>
<dbReference type="InterPro" id="IPR014729">
    <property type="entry name" value="Rossmann-like_a/b/a_fold"/>
</dbReference>
<accession>A0A7U9TIN8</accession>
<comment type="caution">
    <text evidence="9">Lacks conserved residue(s) required for the propagation of feature annotation.</text>
</comment>
<feature type="domain" description="Methionyl/Valyl/Leucyl/Isoleucyl-tRNA synthetase anticodon-binding" evidence="11">
    <location>
        <begin position="652"/>
        <end position="756"/>
    </location>
</feature>
<dbReference type="GO" id="GO:0005524">
    <property type="term" value="F:ATP binding"/>
    <property type="evidence" value="ECO:0007669"/>
    <property type="project" value="UniProtKB-UniRule"/>
</dbReference>
<dbReference type="Gene3D" id="3.40.50.620">
    <property type="entry name" value="HUPs"/>
    <property type="match status" value="2"/>
</dbReference>
<evidence type="ECO:0000256" key="1">
    <source>
        <dbReference type="ARBA" id="ARBA00005594"/>
    </source>
</evidence>
<dbReference type="NCBIfam" id="TIGR00396">
    <property type="entry name" value="leuS_bact"/>
    <property type="match status" value="1"/>
</dbReference>
<evidence type="ECO:0000256" key="4">
    <source>
        <dbReference type="ARBA" id="ARBA00022741"/>
    </source>
</evidence>
<dbReference type="FunFam" id="1.10.730.10:FF:000002">
    <property type="entry name" value="Leucine--tRNA ligase"/>
    <property type="match status" value="1"/>
</dbReference>
<dbReference type="FunFam" id="3.40.50.620:FF:000056">
    <property type="entry name" value="Leucine--tRNA ligase"/>
    <property type="match status" value="1"/>
</dbReference>
<dbReference type="EMBL" id="AP024412">
    <property type="protein sequence ID" value="BCR36426.1"/>
    <property type="molecule type" value="Genomic_DNA"/>
</dbReference>
<dbReference type="SUPFAM" id="SSF47323">
    <property type="entry name" value="Anticodon-binding domain of a subclass of class I aminoacyl-tRNA synthetases"/>
    <property type="match status" value="1"/>
</dbReference>
<dbReference type="Pfam" id="PF09334">
    <property type="entry name" value="tRNA-synt_1g"/>
    <property type="match status" value="2"/>
</dbReference>
<keyword evidence="2 9" id="KW-0963">Cytoplasm</keyword>
<dbReference type="InterPro" id="IPR001412">
    <property type="entry name" value="aa-tRNA-synth_I_CS"/>
</dbReference>
<evidence type="ECO:0000259" key="12">
    <source>
        <dbReference type="Pfam" id="PF09334"/>
    </source>
</evidence>
<dbReference type="KEGG" id="manr:MPAN_013190"/>
<dbReference type="CDD" id="cd07958">
    <property type="entry name" value="Anticodon_Ia_Leu_BEm"/>
    <property type="match status" value="1"/>
</dbReference>
<dbReference type="InterPro" id="IPR015413">
    <property type="entry name" value="Methionyl/Leucyl_tRNA_Synth"/>
</dbReference>
<feature type="short sequence motif" description="'KMSKS' region" evidence="9">
    <location>
        <begin position="580"/>
        <end position="584"/>
    </location>
</feature>
<dbReference type="InterPro" id="IPR009080">
    <property type="entry name" value="tRNAsynth_Ia_anticodon-bd"/>
</dbReference>
<dbReference type="CDD" id="cd00812">
    <property type="entry name" value="LeuRS_core"/>
    <property type="match status" value="1"/>
</dbReference>
<dbReference type="FunFam" id="3.40.50.620:FF:000077">
    <property type="entry name" value="Leucine--tRNA ligase"/>
    <property type="match status" value="1"/>
</dbReference>
<sequence>MYYDYKEKEKKWQDYWHENKLFKTQEDRFKEKYYVLDMFPYPSANGLHVGHIEGYTATDIISRFKRMQGYNVLHPMGWDAFGLPAEQYALSTGKDPREFTYQNIGNFKRQIIEAGKGIDWDREFATADPGYFKWTQWIFKKMYEKGLAVLKDVEVNWCEGLGTVLANDEIELVDGKMVSERGGYPVAKKAMRQWVLRITEYADRLLEDLDMLDWPEHLKEMQRNWIGKSDGSMMTFKVDQSDQAFEVFTTRPDTIYGATYCVLAPEHPLVLEITSEDEIKSVKEYINITKQKTEIDRSMDKSKTGVFTGAYAINPLNQRKVPIWISDYVLPQYGTGAVMAVPAHDERDFEFAQKFGLDIIEVVRGDAEGAYTGDGIHFNSGIIDGLNNEDAKYKIVEYLEKTKQGYLHSTYRLRDWVFSRQRYWGEPFPVIFDEEEGIHLLNDEDLPLELPILKNIRPSGTGESPLANAYDWLHIKYDGINGRRDTNTMPQLAGSSWYFMGYILKNHLSMVPLDSDEAKVLLDKWLPVDLYVGGTEHAVGHLLYARFWTKFLYDLGLVSHKEPFKKLFNQGMILGDDHSKMSKSKGNVINPDDIIESHGADALRLYEMFMGPLESEKPWSTESLNGAKKFLDRVWRMFEFDIVSDEVLELRTIYHQSVKKVTDDYEKLAFNTAISQMMIFVNEVYKVQKISKEQARGFIKLLNPIAPHLTEEINQSILKQNEQLIYSDWPTYKESYLVVDEIEFVVQINGKLRAKFIDSRKITQEELKAKALAEENVVRHLEGLTIRKVIVIKGKLVNIVAN</sequence>
<feature type="binding site" evidence="9">
    <location>
        <position position="583"/>
    </location>
    <ligand>
        <name>ATP</name>
        <dbReference type="ChEBI" id="CHEBI:30616"/>
    </ligand>
</feature>
<protein>
    <recommendedName>
        <fullName evidence="9">Leucine--tRNA ligase</fullName>
        <ecNumber evidence="9">6.1.1.4</ecNumber>
    </recommendedName>
    <alternativeName>
        <fullName evidence="9">Leucyl-tRNA synthetase</fullName>
        <shortName evidence="9">LeuRS</shortName>
    </alternativeName>
</protein>
<dbReference type="InterPro" id="IPR025709">
    <property type="entry name" value="Leu_tRNA-synth_edit"/>
</dbReference>
<dbReference type="AlphaFoldDB" id="A0A7U9TIN8"/>
<dbReference type="InterPro" id="IPR013155">
    <property type="entry name" value="M/V/L/I-tRNA-synth_anticd-bd"/>
</dbReference>
<proteinExistence type="inferred from homology"/>
<dbReference type="PRINTS" id="PR00985">
    <property type="entry name" value="TRNASYNTHLEU"/>
</dbReference>
<evidence type="ECO:0000256" key="10">
    <source>
        <dbReference type="RuleBase" id="RU363039"/>
    </source>
</evidence>
<dbReference type="EC" id="6.1.1.4" evidence="9"/>
<dbReference type="GO" id="GO:0006429">
    <property type="term" value="P:leucyl-tRNA aminoacylation"/>
    <property type="evidence" value="ECO:0007669"/>
    <property type="project" value="UniProtKB-UniRule"/>
</dbReference>
<feature type="domain" description="Methionyl/Leucyl tRNA synthetase" evidence="12">
    <location>
        <begin position="547"/>
        <end position="623"/>
    </location>
</feature>
<evidence type="ECO:0000256" key="7">
    <source>
        <dbReference type="ARBA" id="ARBA00023146"/>
    </source>
</evidence>
<comment type="catalytic activity">
    <reaction evidence="8 9">
        <text>tRNA(Leu) + L-leucine + ATP = L-leucyl-tRNA(Leu) + AMP + diphosphate</text>
        <dbReference type="Rhea" id="RHEA:11688"/>
        <dbReference type="Rhea" id="RHEA-COMP:9613"/>
        <dbReference type="Rhea" id="RHEA-COMP:9622"/>
        <dbReference type="ChEBI" id="CHEBI:30616"/>
        <dbReference type="ChEBI" id="CHEBI:33019"/>
        <dbReference type="ChEBI" id="CHEBI:57427"/>
        <dbReference type="ChEBI" id="CHEBI:78442"/>
        <dbReference type="ChEBI" id="CHEBI:78494"/>
        <dbReference type="ChEBI" id="CHEBI:456215"/>
        <dbReference type="EC" id="6.1.1.4"/>
    </reaction>
</comment>
<dbReference type="InterPro" id="IPR009008">
    <property type="entry name" value="Val/Leu/Ile-tRNA-synth_edit"/>
</dbReference>
<keyword evidence="5 9" id="KW-0067">ATP-binding</keyword>
<evidence type="ECO:0000313" key="14">
    <source>
        <dbReference type="EMBL" id="BCR36426.1"/>
    </source>
</evidence>
<evidence type="ECO:0000256" key="5">
    <source>
        <dbReference type="ARBA" id="ARBA00022840"/>
    </source>
</evidence>
<dbReference type="Proteomes" id="UP000620133">
    <property type="component" value="Chromosome"/>
</dbReference>
<dbReference type="PROSITE" id="PS00178">
    <property type="entry name" value="AA_TRNA_LIGASE_I"/>
    <property type="match status" value="1"/>
</dbReference>
<dbReference type="SUPFAM" id="SSF52374">
    <property type="entry name" value="Nucleotidylyl transferase"/>
    <property type="match status" value="1"/>
</dbReference>
<dbReference type="Pfam" id="PF08264">
    <property type="entry name" value="Anticodon_1"/>
    <property type="match status" value="1"/>
</dbReference>
<reference evidence="14" key="1">
    <citation type="submission" date="2021-01" db="EMBL/GenBank/DDBJ databases">
        <title>Draft genome sequence of Acholeplasmataceae bacterium strain Mahy22.</title>
        <authorList>
            <person name="Watanabe M."/>
            <person name="Kojima H."/>
            <person name="Fukui M."/>
        </authorList>
    </citation>
    <scope>NUCLEOTIDE SEQUENCE</scope>
    <source>
        <strain evidence="14">Mahy22</strain>
    </source>
</reference>
<evidence type="ECO:0000256" key="8">
    <source>
        <dbReference type="ARBA" id="ARBA00047469"/>
    </source>
</evidence>
<dbReference type="GO" id="GO:0004823">
    <property type="term" value="F:leucine-tRNA ligase activity"/>
    <property type="evidence" value="ECO:0007669"/>
    <property type="project" value="UniProtKB-UniRule"/>
</dbReference>
<keyword evidence="15" id="KW-1185">Reference proteome</keyword>
<dbReference type="PANTHER" id="PTHR43740:SF2">
    <property type="entry name" value="LEUCINE--TRNA LIGASE, MITOCHONDRIAL"/>
    <property type="match status" value="1"/>
</dbReference>
<feature type="domain" description="Methionyl/Leucyl tRNA synthetase" evidence="12">
    <location>
        <begin position="38"/>
        <end position="171"/>
    </location>
</feature>
<dbReference type="Gene3D" id="1.10.730.10">
    <property type="entry name" value="Isoleucyl-tRNA Synthetase, Domain 1"/>
    <property type="match status" value="1"/>
</dbReference>
<evidence type="ECO:0000313" key="15">
    <source>
        <dbReference type="Proteomes" id="UP000620133"/>
    </source>
</evidence>
<evidence type="ECO:0000256" key="3">
    <source>
        <dbReference type="ARBA" id="ARBA00022598"/>
    </source>
</evidence>
<keyword evidence="4 9" id="KW-0547">Nucleotide-binding</keyword>
<keyword evidence="7 9" id="KW-0030">Aminoacyl-tRNA synthetase</keyword>
<dbReference type="PANTHER" id="PTHR43740">
    <property type="entry name" value="LEUCYL-TRNA SYNTHETASE"/>
    <property type="match status" value="1"/>
</dbReference>
<name>A0A7U9TIN8_9MOLU</name>
<gene>
    <name evidence="9 14" type="primary">leuS</name>
    <name evidence="14" type="ORF">MPAN_013190</name>
</gene>